<dbReference type="Gene3D" id="1.20.1070.10">
    <property type="entry name" value="Rhodopsin 7-helix transmembrane proteins"/>
    <property type="match status" value="1"/>
</dbReference>
<evidence type="ECO:0000256" key="7">
    <source>
        <dbReference type="RuleBase" id="RU363047"/>
    </source>
</evidence>
<dbReference type="PROSITE" id="PS00237">
    <property type="entry name" value="G_PROTEIN_RECEP_F1_1"/>
    <property type="match status" value="1"/>
</dbReference>
<evidence type="ECO:0000256" key="5">
    <source>
        <dbReference type="ARBA" id="ARBA00023224"/>
    </source>
</evidence>
<accession>A0ABM1L661</accession>
<feature type="transmembrane region" description="Helical" evidence="7">
    <location>
        <begin position="102"/>
        <end position="121"/>
    </location>
</feature>
<organism evidence="9 10">
    <name type="scientific">Gekko japonicus</name>
    <name type="common">Schlegel's Japanese gecko</name>
    <dbReference type="NCBI Taxonomy" id="146911"/>
    <lineage>
        <taxon>Eukaryota</taxon>
        <taxon>Metazoa</taxon>
        <taxon>Chordata</taxon>
        <taxon>Craniata</taxon>
        <taxon>Vertebrata</taxon>
        <taxon>Euteleostomi</taxon>
        <taxon>Lepidosauria</taxon>
        <taxon>Squamata</taxon>
        <taxon>Bifurcata</taxon>
        <taxon>Gekkota</taxon>
        <taxon>Gekkonidae</taxon>
        <taxon>Gekkoninae</taxon>
        <taxon>Gekko</taxon>
    </lineage>
</organism>
<evidence type="ECO:0000259" key="8">
    <source>
        <dbReference type="PROSITE" id="PS50262"/>
    </source>
</evidence>
<evidence type="ECO:0000313" key="10">
    <source>
        <dbReference type="RefSeq" id="XP_015281448.1"/>
    </source>
</evidence>
<dbReference type="Proteomes" id="UP000694871">
    <property type="component" value="Unplaced"/>
</dbReference>
<protein>
    <recommendedName>
        <fullName evidence="7">Olfactory receptor</fullName>
    </recommendedName>
</protein>
<keyword evidence="6" id="KW-0297">G-protein coupled receptor</keyword>
<proteinExistence type="inferred from homology"/>
<sequence length="310" mass="34511">MEQGNQTFVPGFILQELFNQAGHKGRIFSILLFVYLLILLGNLLIVLLIRCDAHLLHTPMYFFLSYLSLADMCLASSTIPVMLRNLISQDRVISYGGCLSQVYFFLAFGNSDSFLLAAMAYDRYLAICRPLHYAALMNTKRCLLMVSGCWLLALFQSTLYTSLLSSLSFCASQEIPHFFCEFYPVLGLACSDTTAVKLVALTEGVLDVLGPFVFIVASYVLIFLSVTKASSSTSKRKAFSTCGSHLAVVILFYGTLCWTYTQPTSGSSTVAYTAVTPMLNPFIYSLRNNEMKGALIRLLRRTSVVHRNLK</sequence>
<feature type="transmembrane region" description="Helical" evidence="7">
    <location>
        <begin position="267"/>
        <end position="286"/>
    </location>
</feature>
<comment type="similarity">
    <text evidence="6">Belongs to the G-protein coupled receptor 1 family.</text>
</comment>
<keyword evidence="7" id="KW-1003">Cell membrane</keyword>
<keyword evidence="6" id="KW-0675">Receptor</keyword>
<dbReference type="RefSeq" id="XP_015281448.1">
    <property type="nucleotide sequence ID" value="XM_015425962.1"/>
</dbReference>
<keyword evidence="4 7" id="KW-0472">Membrane</keyword>
<dbReference type="InterPro" id="IPR017452">
    <property type="entry name" value="GPCR_Rhodpsn_7TM"/>
</dbReference>
<keyword evidence="3 7" id="KW-1133">Transmembrane helix</keyword>
<dbReference type="PROSITE" id="PS50262">
    <property type="entry name" value="G_PROTEIN_RECEP_F1_2"/>
    <property type="match status" value="1"/>
</dbReference>
<evidence type="ECO:0000256" key="4">
    <source>
        <dbReference type="ARBA" id="ARBA00023136"/>
    </source>
</evidence>
<reference evidence="10" key="1">
    <citation type="submission" date="2025-08" db="UniProtKB">
        <authorList>
            <consortium name="RefSeq"/>
        </authorList>
    </citation>
    <scope>IDENTIFICATION</scope>
</reference>
<keyword evidence="9" id="KW-1185">Reference proteome</keyword>
<gene>
    <name evidence="10" type="primary">LOC107122820</name>
</gene>
<feature type="transmembrane region" description="Helical" evidence="7">
    <location>
        <begin position="61"/>
        <end position="82"/>
    </location>
</feature>
<feature type="transmembrane region" description="Helical" evidence="7">
    <location>
        <begin position="238"/>
        <end position="261"/>
    </location>
</feature>
<evidence type="ECO:0000256" key="2">
    <source>
        <dbReference type="ARBA" id="ARBA00022692"/>
    </source>
</evidence>
<evidence type="ECO:0000313" key="9">
    <source>
        <dbReference type="Proteomes" id="UP000694871"/>
    </source>
</evidence>
<keyword evidence="7" id="KW-0552">Olfaction</keyword>
<dbReference type="SUPFAM" id="SSF81321">
    <property type="entry name" value="Family A G protein-coupled receptor-like"/>
    <property type="match status" value="1"/>
</dbReference>
<dbReference type="PRINTS" id="PR00237">
    <property type="entry name" value="GPCRRHODOPSN"/>
</dbReference>
<feature type="transmembrane region" description="Helical" evidence="7">
    <location>
        <begin position="208"/>
        <end position="226"/>
    </location>
</feature>
<dbReference type="InterPro" id="IPR000725">
    <property type="entry name" value="Olfact_rcpt"/>
</dbReference>
<dbReference type="InterPro" id="IPR000276">
    <property type="entry name" value="GPCR_Rhodpsn"/>
</dbReference>
<keyword evidence="2 6" id="KW-0812">Transmembrane</keyword>
<dbReference type="Pfam" id="PF13853">
    <property type="entry name" value="7tm_4"/>
    <property type="match status" value="1"/>
</dbReference>
<keyword evidence="7" id="KW-0716">Sensory transduction</keyword>
<evidence type="ECO:0000256" key="3">
    <source>
        <dbReference type="ARBA" id="ARBA00022989"/>
    </source>
</evidence>
<evidence type="ECO:0000256" key="1">
    <source>
        <dbReference type="ARBA" id="ARBA00004141"/>
    </source>
</evidence>
<comment type="subcellular location">
    <subcellularLocation>
        <location evidence="7">Cell membrane</location>
        <topology evidence="7">Multi-pass membrane protein</topology>
    </subcellularLocation>
    <subcellularLocation>
        <location evidence="1">Membrane</location>
        <topology evidence="1">Multi-pass membrane protein</topology>
    </subcellularLocation>
</comment>
<feature type="transmembrane region" description="Helical" evidence="7">
    <location>
        <begin position="27"/>
        <end position="49"/>
    </location>
</feature>
<dbReference type="GeneID" id="107122820"/>
<name>A0ABM1L661_GEKJA</name>
<evidence type="ECO:0000256" key="6">
    <source>
        <dbReference type="RuleBase" id="RU000688"/>
    </source>
</evidence>
<dbReference type="PANTHER" id="PTHR48001">
    <property type="entry name" value="OLFACTORY RECEPTOR"/>
    <property type="match status" value="1"/>
</dbReference>
<dbReference type="PRINTS" id="PR00245">
    <property type="entry name" value="OLFACTORYR"/>
</dbReference>
<keyword evidence="5 6" id="KW-0807">Transducer</keyword>
<feature type="domain" description="G-protein coupled receptors family 1 profile" evidence="8">
    <location>
        <begin position="41"/>
        <end position="253"/>
    </location>
</feature>
<feature type="transmembrane region" description="Helical" evidence="7">
    <location>
        <begin position="142"/>
        <end position="159"/>
    </location>
</feature>